<dbReference type="Pfam" id="PF13181">
    <property type="entry name" value="TPR_8"/>
    <property type="match status" value="1"/>
</dbReference>
<dbReference type="Gene3D" id="1.25.40.10">
    <property type="entry name" value="Tetratricopeptide repeat domain"/>
    <property type="match status" value="2"/>
</dbReference>
<evidence type="ECO:0000256" key="1">
    <source>
        <dbReference type="ARBA" id="ARBA00000085"/>
    </source>
</evidence>
<keyword evidence="5" id="KW-0175">Coiled coil</keyword>
<evidence type="ECO:0000259" key="7">
    <source>
        <dbReference type="PROSITE" id="PS50109"/>
    </source>
</evidence>
<evidence type="ECO:0000256" key="3">
    <source>
        <dbReference type="ARBA" id="ARBA00022553"/>
    </source>
</evidence>
<sequence>MRRQQNHIKLIFNYNFQNYYYLILLLLIGFNGFSQNTSAENQMDIEALVLSISEQLELPINDSTHVHQNILKSIRLSEQVNDKTYLIKSYFNLSKWHENNTTLDSVLYYLEYAERVSKDSKLPNLEAETYLKKEDAYKQRGEYGNAMAEDFKALELYEKTNNKQGIATSYTRLCDLLYYQQKYEDGSDYCQKAIDIQKTLNVPKELAVSYRYKADNLLILERYDEALKTINKAIAVLKDANSEETDLARNYNTRGNIYKYMERYDDAITEYKKCYKIAKDHNSERGIIVALANIGHIYRLQNKNEEAITYTLEAIDLIKKSGNIQNLKENYMHASDSYEALGQYKKALEYEHLYSDARFGELEQIIEQLESELQIKYESAKKDETIEEQDATISRQRKTQLLYIGIAALLGVFLFGMYFTIKNIKNKRKALALLNSELAENQEALEGANTKLKQSLEELKATQNQLIQSEKMASLGELTAGIAHEIQNPMNFVNNFSEVSNEMIDEMNEEIEKGDLKEAKIIANEIKQNLEKINYHGKRADDIVKGMLQHSRKSTGTKEPTDMNKLTDEYFRLAYHGLRAKDKSFNAYLESDFDENLKTVDVIPQDIGRVILNLFTNAFYAVEEKKSILESEDYKPTVSVSTKKVKDHVLISIKDNGNGIPQENIDKIFQPFFTTKPTGKGTGLGLSMSYDIIKAHNGELKVKTEKGNYTEFKILLPITNTLTS</sequence>
<dbReference type="EC" id="2.7.13.3" evidence="2"/>
<keyword evidence="9" id="KW-1185">Reference proteome</keyword>
<feature type="transmembrane region" description="Helical" evidence="6">
    <location>
        <begin position="12"/>
        <end position="33"/>
    </location>
</feature>
<dbReference type="PROSITE" id="PS50109">
    <property type="entry name" value="HIS_KIN"/>
    <property type="match status" value="1"/>
</dbReference>
<dbReference type="SMART" id="SM00388">
    <property type="entry name" value="HisKA"/>
    <property type="match status" value="1"/>
</dbReference>
<dbReference type="PANTHER" id="PTHR43065">
    <property type="entry name" value="SENSOR HISTIDINE KINASE"/>
    <property type="match status" value="1"/>
</dbReference>
<reference evidence="9" key="1">
    <citation type="journal article" date="2019" name="Int. J. Syst. Evol. Microbiol.">
        <title>The Global Catalogue of Microorganisms (GCM) 10K type strain sequencing project: providing services to taxonomists for standard genome sequencing and annotation.</title>
        <authorList>
            <consortium name="The Broad Institute Genomics Platform"/>
            <consortium name="The Broad Institute Genome Sequencing Center for Infectious Disease"/>
            <person name="Wu L."/>
            <person name="Ma J."/>
        </authorList>
    </citation>
    <scope>NUCLEOTIDE SEQUENCE [LARGE SCALE GENOMIC DNA]</scope>
    <source>
        <strain evidence="9">KCTC 32514</strain>
    </source>
</reference>
<dbReference type="InterPro" id="IPR005467">
    <property type="entry name" value="His_kinase_dom"/>
</dbReference>
<feature type="repeat" description="TPR" evidence="4">
    <location>
        <begin position="248"/>
        <end position="281"/>
    </location>
</feature>
<evidence type="ECO:0000256" key="6">
    <source>
        <dbReference type="SAM" id="Phobius"/>
    </source>
</evidence>
<keyword evidence="6" id="KW-0812">Transmembrane</keyword>
<evidence type="ECO:0000313" key="8">
    <source>
        <dbReference type="EMBL" id="MFD2916177.1"/>
    </source>
</evidence>
<dbReference type="RefSeq" id="WP_194508186.1">
    <property type="nucleotide sequence ID" value="NZ_JADILU010000004.1"/>
</dbReference>
<dbReference type="Pfam" id="PF13424">
    <property type="entry name" value="TPR_12"/>
    <property type="match status" value="1"/>
</dbReference>
<protein>
    <recommendedName>
        <fullName evidence="2">histidine kinase</fullName>
        <ecNumber evidence="2">2.7.13.3</ecNumber>
    </recommendedName>
</protein>
<comment type="catalytic activity">
    <reaction evidence="1">
        <text>ATP + protein L-histidine = ADP + protein N-phospho-L-histidine.</text>
        <dbReference type="EC" id="2.7.13.3"/>
    </reaction>
</comment>
<dbReference type="InterPro" id="IPR036890">
    <property type="entry name" value="HATPase_C_sf"/>
</dbReference>
<accession>A0ABW5ZTA2</accession>
<proteinExistence type="predicted"/>
<keyword evidence="6" id="KW-1133">Transmembrane helix</keyword>
<dbReference type="Gene3D" id="3.30.565.10">
    <property type="entry name" value="Histidine kinase-like ATPase, C-terminal domain"/>
    <property type="match status" value="1"/>
</dbReference>
<dbReference type="SMART" id="SM00028">
    <property type="entry name" value="TPR"/>
    <property type="match status" value="5"/>
</dbReference>
<dbReference type="PANTHER" id="PTHR43065:SF42">
    <property type="entry name" value="TWO-COMPONENT SENSOR PPRA"/>
    <property type="match status" value="1"/>
</dbReference>
<comment type="caution">
    <text evidence="8">The sequence shown here is derived from an EMBL/GenBank/DDBJ whole genome shotgun (WGS) entry which is preliminary data.</text>
</comment>
<dbReference type="Gene3D" id="1.10.287.130">
    <property type="match status" value="1"/>
</dbReference>
<dbReference type="CDD" id="cd00082">
    <property type="entry name" value="HisKA"/>
    <property type="match status" value="1"/>
</dbReference>
<dbReference type="Pfam" id="PF02518">
    <property type="entry name" value="HATPase_c"/>
    <property type="match status" value="1"/>
</dbReference>
<gene>
    <name evidence="8" type="ORF">ACFS29_11045</name>
</gene>
<evidence type="ECO:0000256" key="2">
    <source>
        <dbReference type="ARBA" id="ARBA00012438"/>
    </source>
</evidence>
<dbReference type="EMBL" id="JBHUOS010000009">
    <property type="protein sequence ID" value="MFD2916177.1"/>
    <property type="molecule type" value="Genomic_DNA"/>
</dbReference>
<evidence type="ECO:0000256" key="4">
    <source>
        <dbReference type="PROSITE-ProRule" id="PRU00339"/>
    </source>
</evidence>
<dbReference type="SUPFAM" id="SSF55874">
    <property type="entry name" value="ATPase domain of HSP90 chaperone/DNA topoisomerase II/histidine kinase"/>
    <property type="match status" value="1"/>
</dbReference>
<keyword evidence="6" id="KW-0472">Membrane</keyword>
<name>A0ABW5ZTA2_9FLAO</name>
<feature type="coiled-coil region" evidence="5">
    <location>
        <begin position="421"/>
        <end position="472"/>
    </location>
</feature>
<organism evidence="8 9">
    <name type="scientific">Psychroserpens luteus</name>
    <dbReference type="NCBI Taxonomy" id="1434066"/>
    <lineage>
        <taxon>Bacteria</taxon>
        <taxon>Pseudomonadati</taxon>
        <taxon>Bacteroidota</taxon>
        <taxon>Flavobacteriia</taxon>
        <taxon>Flavobacteriales</taxon>
        <taxon>Flavobacteriaceae</taxon>
        <taxon>Psychroserpens</taxon>
    </lineage>
</organism>
<evidence type="ECO:0000313" key="9">
    <source>
        <dbReference type="Proteomes" id="UP001597548"/>
    </source>
</evidence>
<dbReference type="Proteomes" id="UP001597548">
    <property type="component" value="Unassembled WGS sequence"/>
</dbReference>
<dbReference type="InterPro" id="IPR003594">
    <property type="entry name" value="HATPase_dom"/>
</dbReference>
<dbReference type="SUPFAM" id="SSF47384">
    <property type="entry name" value="Homodimeric domain of signal transducing histidine kinase"/>
    <property type="match status" value="1"/>
</dbReference>
<feature type="transmembrane region" description="Helical" evidence="6">
    <location>
        <begin position="401"/>
        <end position="421"/>
    </location>
</feature>
<dbReference type="InterPro" id="IPR019734">
    <property type="entry name" value="TPR_rpt"/>
</dbReference>
<keyword evidence="3" id="KW-0597">Phosphoprotein</keyword>
<dbReference type="InterPro" id="IPR011990">
    <property type="entry name" value="TPR-like_helical_dom_sf"/>
</dbReference>
<dbReference type="InterPro" id="IPR036097">
    <property type="entry name" value="HisK_dim/P_sf"/>
</dbReference>
<keyword evidence="4" id="KW-0802">TPR repeat</keyword>
<dbReference type="SMART" id="SM00387">
    <property type="entry name" value="HATPase_c"/>
    <property type="match status" value="1"/>
</dbReference>
<evidence type="ECO:0000256" key="5">
    <source>
        <dbReference type="SAM" id="Coils"/>
    </source>
</evidence>
<dbReference type="PRINTS" id="PR00344">
    <property type="entry name" value="BCTRLSENSOR"/>
</dbReference>
<feature type="domain" description="Histidine kinase" evidence="7">
    <location>
        <begin position="481"/>
        <end position="720"/>
    </location>
</feature>
<dbReference type="SUPFAM" id="SSF48452">
    <property type="entry name" value="TPR-like"/>
    <property type="match status" value="2"/>
</dbReference>
<dbReference type="InterPro" id="IPR004358">
    <property type="entry name" value="Sig_transdc_His_kin-like_C"/>
</dbReference>
<dbReference type="PROSITE" id="PS50005">
    <property type="entry name" value="TPR"/>
    <property type="match status" value="1"/>
</dbReference>
<dbReference type="InterPro" id="IPR003661">
    <property type="entry name" value="HisK_dim/P_dom"/>
</dbReference>